<name>A0AAR5PH76_DENPD</name>
<comment type="similarity">
    <text evidence="2">Belongs to the KRTCAP2 family.</text>
</comment>
<sequence>MEIQQTLRPVNTKTSFILAFISGVLLFSSMQMWKAWFAASSHQTLLGGLLGSFLFTFTLTAIGNCETLFFGKSYTLGLFPEVVLALVMAVSAAASVHRVAGTFCFLLSLLSLFYLNNYSQKVYGHVAPQPIPTGKKKKHL</sequence>
<evidence type="ECO:0000256" key="1">
    <source>
        <dbReference type="ARBA" id="ARBA00004141"/>
    </source>
</evidence>
<protein>
    <recommendedName>
        <fullName evidence="9">Dolichyl-diphosphooligosaccharide--protein glycosyltransferase subunit KCP2</fullName>
    </recommendedName>
</protein>
<dbReference type="Pfam" id="PF09775">
    <property type="entry name" value="Keratin_assoc"/>
    <property type="match status" value="1"/>
</dbReference>
<evidence type="ECO:0000256" key="6">
    <source>
        <dbReference type="SAM" id="Phobius"/>
    </source>
</evidence>
<dbReference type="AlphaFoldDB" id="A0AAR5PH76"/>
<dbReference type="KEGG" id="dpa:109537905"/>
<organism evidence="7 8">
    <name type="scientific">Dendroctonus ponderosae</name>
    <name type="common">Mountain pine beetle</name>
    <dbReference type="NCBI Taxonomy" id="77166"/>
    <lineage>
        <taxon>Eukaryota</taxon>
        <taxon>Metazoa</taxon>
        <taxon>Ecdysozoa</taxon>
        <taxon>Arthropoda</taxon>
        <taxon>Hexapoda</taxon>
        <taxon>Insecta</taxon>
        <taxon>Pterygota</taxon>
        <taxon>Neoptera</taxon>
        <taxon>Endopterygota</taxon>
        <taxon>Coleoptera</taxon>
        <taxon>Polyphaga</taxon>
        <taxon>Cucujiformia</taxon>
        <taxon>Curculionidae</taxon>
        <taxon>Scolytinae</taxon>
        <taxon>Dendroctonus</taxon>
    </lineage>
</organism>
<comment type="subcellular location">
    <subcellularLocation>
        <location evidence="1">Membrane</location>
        <topology evidence="1">Multi-pass membrane protein</topology>
    </subcellularLocation>
</comment>
<proteinExistence type="inferred from homology"/>
<dbReference type="PANTHER" id="PTHR32001:SF1">
    <property type="entry name" value="KERATINOCYTE-ASSOCIATED PROTEIN 2"/>
    <property type="match status" value="1"/>
</dbReference>
<feature type="transmembrane region" description="Helical" evidence="6">
    <location>
        <begin position="15"/>
        <end position="33"/>
    </location>
</feature>
<reference evidence="8" key="1">
    <citation type="journal article" date="2013" name="Genome Biol.">
        <title>Draft genome of the mountain pine beetle, Dendroctonus ponderosae Hopkins, a major forest pest.</title>
        <authorList>
            <person name="Keeling C.I."/>
            <person name="Yuen M.M."/>
            <person name="Liao N.Y."/>
            <person name="Docking T.R."/>
            <person name="Chan S.K."/>
            <person name="Taylor G.A."/>
            <person name="Palmquist D.L."/>
            <person name="Jackman S.D."/>
            <person name="Nguyen A."/>
            <person name="Li M."/>
            <person name="Henderson H."/>
            <person name="Janes J.K."/>
            <person name="Zhao Y."/>
            <person name="Pandoh P."/>
            <person name="Moore R."/>
            <person name="Sperling F.A."/>
            <person name="Huber D.P."/>
            <person name="Birol I."/>
            <person name="Jones S.J."/>
            <person name="Bohlmann J."/>
        </authorList>
    </citation>
    <scope>NUCLEOTIDE SEQUENCE</scope>
</reference>
<evidence type="ECO:0000313" key="7">
    <source>
        <dbReference type="EnsemblMetazoa" id="XP_019760409.1"/>
    </source>
</evidence>
<evidence type="ECO:0000256" key="4">
    <source>
        <dbReference type="ARBA" id="ARBA00022989"/>
    </source>
</evidence>
<dbReference type="PANTHER" id="PTHR32001">
    <property type="entry name" value="KERATINOCYTE-ASSOCIATED PROTEIN 2"/>
    <property type="match status" value="1"/>
</dbReference>
<dbReference type="GeneID" id="109537905"/>
<keyword evidence="3 6" id="KW-0812">Transmembrane</keyword>
<keyword evidence="4 6" id="KW-1133">Transmembrane helix</keyword>
<evidence type="ECO:0008006" key="9">
    <source>
        <dbReference type="Google" id="ProtNLM"/>
    </source>
</evidence>
<feature type="transmembrane region" description="Helical" evidence="6">
    <location>
        <begin position="45"/>
        <end position="62"/>
    </location>
</feature>
<dbReference type="GO" id="GO:0016020">
    <property type="term" value="C:membrane"/>
    <property type="evidence" value="ECO:0007669"/>
    <property type="project" value="UniProtKB-SubCell"/>
</dbReference>
<evidence type="ECO:0000256" key="2">
    <source>
        <dbReference type="ARBA" id="ARBA00007279"/>
    </source>
</evidence>
<evidence type="ECO:0000256" key="3">
    <source>
        <dbReference type="ARBA" id="ARBA00022692"/>
    </source>
</evidence>
<evidence type="ECO:0000256" key="5">
    <source>
        <dbReference type="ARBA" id="ARBA00023136"/>
    </source>
</evidence>
<reference evidence="7" key="2">
    <citation type="submission" date="2024-08" db="UniProtKB">
        <authorList>
            <consortium name="EnsemblMetazoa"/>
        </authorList>
    </citation>
    <scope>IDENTIFICATION</scope>
</reference>
<accession>A0AAR5PH76</accession>
<keyword evidence="5 6" id="KW-0472">Membrane</keyword>
<dbReference type="EnsemblMetazoa" id="XM_019904850.1">
    <property type="protein sequence ID" value="XP_019760409.1"/>
    <property type="gene ID" value="LOC109537905"/>
</dbReference>
<evidence type="ECO:0000313" key="8">
    <source>
        <dbReference type="Proteomes" id="UP000019118"/>
    </source>
</evidence>
<dbReference type="Proteomes" id="UP000019118">
    <property type="component" value="Unassembled WGS sequence"/>
</dbReference>
<feature type="transmembrane region" description="Helical" evidence="6">
    <location>
        <begin position="82"/>
        <end position="115"/>
    </location>
</feature>
<dbReference type="InterPro" id="IPR018614">
    <property type="entry name" value="KRTCAP2"/>
</dbReference>
<dbReference type="RefSeq" id="XP_019760409.1">
    <property type="nucleotide sequence ID" value="XM_019904850.2"/>
</dbReference>
<keyword evidence="8" id="KW-1185">Reference proteome</keyword>